<keyword evidence="4" id="KW-0677">Repeat</keyword>
<feature type="domain" description="Ig-like" evidence="7">
    <location>
        <begin position="822"/>
        <end position="902"/>
    </location>
</feature>
<feature type="domain" description="Ig-like" evidence="7">
    <location>
        <begin position="1325"/>
        <end position="1411"/>
    </location>
</feature>
<keyword evidence="3" id="KW-0597">Phosphoprotein</keyword>
<dbReference type="SMART" id="SM00060">
    <property type="entry name" value="FN3"/>
    <property type="match status" value="1"/>
</dbReference>
<protein>
    <recommendedName>
        <fullName evidence="11">Obscurin</fullName>
    </recommendedName>
</protein>
<evidence type="ECO:0000259" key="7">
    <source>
        <dbReference type="PROSITE" id="PS50835"/>
    </source>
</evidence>
<dbReference type="Pfam" id="PF07679">
    <property type="entry name" value="I-set"/>
    <property type="match status" value="15"/>
</dbReference>
<dbReference type="PROSITE" id="PS50835">
    <property type="entry name" value="IG_LIKE"/>
    <property type="match status" value="14"/>
</dbReference>
<dbReference type="PANTHER" id="PTHR35971">
    <property type="entry name" value="SI:DKEY-31G6.6"/>
    <property type="match status" value="1"/>
</dbReference>
<reference evidence="9" key="1">
    <citation type="submission" date="2025-08" db="UniProtKB">
        <authorList>
            <consortium name="Ensembl"/>
        </authorList>
    </citation>
    <scope>IDENTIFICATION</scope>
</reference>
<dbReference type="InterPro" id="IPR003961">
    <property type="entry name" value="FN3_dom"/>
</dbReference>
<evidence type="ECO:0000256" key="1">
    <source>
        <dbReference type="ARBA" id="ARBA00004496"/>
    </source>
</evidence>
<dbReference type="PROSITE" id="PS50853">
    <property type="entry name" value="FN3"/>
    <property type="match status" value="1"/>
</dbReference>
<name>A0A8C5R414_9ANUR</name>
<evidence type="ECO:0000256" key="6">
    <source>
        <dbReference type="ARBA" id="ARBA00023319"/>
    </source>
</evidence>
<feature type="domain" description="Ig-like" evidence="7">
    <location>
        <begin position="209"/>
        <end position="295"/>
    </location>
</feature>
<keyword evidence="6" id="KW-0393">Immunoglobulin domain</keyword>
<dbReference type="FunFam" id="2.60.40.10:FF:000214">
    <property type="entry name" value="titin isoform X1"/>
    <property type="match status" value="5"/>
</dbReference>
<feature type="domain" description="Ig-like" evidence="7">
    <location>
        <begin position="304"/>
        <end position="387"/>
    </location>
</feature>
<organism evidence="9 10">
    <name type="scientific">Leptobrachium leishanense</name>
    <name type="common">Leishan spiny toad</name>
    <dbReference type="NCBI Taxonomy" id="445787"/>
    <lineage>
        <taxon>Eukaryota</taxon>
        <taxon>Metazoa</taxon>
        <taxon>Chordata</taxon>
        <taxon>Craniata</taxon>
        <taxon>Vertebrata</taxon>
        <taxon>Euteleostomi</taxon>
        <taxon>Amphibia</taxon>
        <taxon>Batrachia</taxon>
        <taxon>Anura</taxon>
        <taxon>Pelobatoidea</taxon>
        <taxon>Megophryidae</taxon>
        <taxon>Leptobrachium</taxon>
    </lineage>
</organism>
<feature type="domain" description="Ig-like" evidence="7">
    <location>
        <begin position="1172"/>
        <end position="1241"/>
    </location>
</feature>
<dbReference type="Proteomes" id="UP000694569">
    <property type="component" value="Unplaced"/>
</dbReference>
<comment type="subcellular location">
    <subcellularLocation>
        <location evidence="1">Cytoplasm</location>
    </subcellularLocation>
</comment>
<keyword evidence="2" id="KW-0963">Cytoplasm</keyword>
<feature type="domain" description="Ig-like" evidence="7">
    <location>
        <begin position="1702"/>
        <end position="1770"/>
    </location>
</feature>
<dbReference type="InterPro" id="IPR003598">
    <property type="entry name" value="Ig_sub2"/>
</dbReference>
<dbReference type="PANTHER" id="PTHR35971:SF4">
    <property type="entry name" value="OBSCURIN"/>
    <property type="match status" value="1"/>
</dbReference>
<dbReference type="SUPFAM" id="SSF48726">
    <property type="entry name" value="Immunoglobulin"/>
    <property type="match status" value="18"/>
</dbReference>
<dbReference type="InterPro" id="IPR036116">
    <property type="entry name" value="FN3_sf"/>
</dbReference>
<reference evidence="9" key="2">
    <citation type="submission" date="2025-09" db="UniProtKB">
        <authorList>
            <consortium name="Ensembl"/>
        </authorList>
    </citation>
    <scope>IDENTIFICATION</scope>
</reference>
<dbReference type="FunFam" id="2.60.40.10:FF:000211">
    <property type="entry name" value="Obscurin-like protein 1"/>
    <property type="match status" value="1"/>
</dbReference>
<dbReference type="Ensembl" id="ENSLLET00000047851.1">
    <property type="protein sequence ID" value="ENSLLEP00000046018.1"/>
    <property type="gene ID" value="ENSLLEG00000028841.1"/>
</dbReference>
<evidence type="ECO:0000256" key="4">
    <source>
        <dbReference type="ARBA" id="ARBA00022737"/>
    </source>
</evidence>
<dbReference type="InterPro" id="IPR013098">
    <property type="entry name" value="Ig_I-set"/>
</dbReference>
<dbReference type="Pfam" id="PF00041">
    <property type="entry name" value="fn3"/>
    <property type="match status" value="1"/>
</dbReference>
<evidence type="ECO:0008006" key="11">
    <source>
        <dbReference type="Google" id="ProtNLM"/>
    </source>
</evidence>
<keyword evidence="10" id="KW-1185">Reference proteome</keyword>
<evidence type="ECO:0000313" key="10">
    <source>
        <dbReference type="Proteomes" id="UP000694569"/>
    </source>
</evidence>
<sequence length="1817" mass="202550">MDYLSFTGAPRFLTRPKAFMMSVGKDSTLSCQIIGNPIPMVTWEKDKLPIKSGGRYKMVEDGNLYRLTIYDLNIGDSGQYICKAINTIGEAFAAVTIKVGDENESTYSQCSPFFILKPTNTRVNLGEDASFHCRVQGNPTPSINWEKDGRLLGTGSDSNRVRIETSGESSSLRIHCIRFSDSGTYICRAENRKHLLMAQPPPTAASLTPKGSYGVLTRTCTVTEGKHAKMSCYVTGEPKPEIVWKKDREVITEGRRHVVYEDEQENFVLKILFCKQIDNGLYTCTASNLAGQTYSSVLVIVKEPRVPFRSKLSDLEVREKETAMFQCEVPQAIIESSWYKEETQIHQSNKYNIEEEGAVRRLTIQNVTADDDAVYICEMKEGSRTIAELSVQGNIIKKLPRRTAVPITDTAIFCVELDNECQKIRWTNNGVEVTPGGRISITSSGKQHTMIIRDCQNGDSGEITFIADECRTSTKFTVSTHSHPPSIAPVNPTVTDKTDISLKLAWSPPPLDRPVPIDGYIVERKKLGAMSWVRCHETASVHASEFTVSHVPDEGSFQFRVSAVNSYGQSPYLEFPGTFYLEPIPSIKTPLKPVEITMGGEALFAIDLTTVSSGLWYLNGKMLQSNETYTIKRMKNTHTLTIRSVSQELDQAEVKFTSAGIENSAILRVKGKPAIAILGLLLFLIDYNSEFVSETSEENVKVSWYKNDKEIRQSRNFVLEVKGKHSHLLLPAKKDSGEYSCEALRGVTGQDREKTATLSCEVSQAKTEVKWYKDGKLITSSKKVKVVSEGQSRRLAVEQVEKKDGGEYSCEADKINFTLFYPKVQKDVQVILNEKATLSCEVSQTKTEVKWYKDGKLITSSKKIKVESDGKSRRLVVEQVEKKDGGEYICEAAGQKISFKINEKVQKEVQVIINETATMSCEVSQAKTEVKWYKDGKLITSSKKTKVESEGKSRRLVVEQVEKKDGGEYSCEAAGQKINFKINVKGENYPHGMICIVSPVALNETATLSCEVSQAKTEVKWYKDGKLITSSKKTKVESEGKSRRLVVEQVEKKDGGEYNCEATGQKINFKINVKEPEPAFANLEKVQKEVQVILNETATLSCEVSQAKTEVKWYKDGKLITSSKKTKVESDGKSRRLVVEQVEKKDGGEYSCEAPAFINQEKVQKEVQVILNEKATLSCEVSQAKTEVKWYKDEKLITSSKKTKVESEGKSRRLVVEQVEKNDGGEYICEAAGQKINFKISVKGECVILNETATLSCEVSQAKTEVKWYKDGKLITSSKKTKVESEEGASRTLVVKVAEAKDSGVYTCKTLSDKQEFKVQVKEIPQTFAKKLQAVTGETGSTVTLACELSLVKGDVLWRRNGVEIKAGKRFQICVEGTKRTLTISGLKADDEGEYSCESRNEKTISPRVVKFVGELNNVAVEEGGEATFKCTVSLEDAEVTWSINDIKVEKNEKYTIGKKGTSHTLTIARLTLQDTAEITAESEGVKTKANLKVREAPVLFKRKLEAVTVEERQTVQLVAELSKVSKDVKWMKNAILPPRDPSPAEALVMGQSHCQLCPLFQPFGPEASYSHYFFQQLTRALGTRASGPHFSRVRDTPGVKVAKGLHDVEVFEKDTATFELELSHDEVEGWWTKGGVKLKPSDTCKITVKGKKHMLSLLSVSQDNSGVIAFKSEGIQSSAKLIVKGKVCHEKCNRSVAGLVEKVTFECEVSRANAEVKWSKDGSLLRPSKKLTIISQGKKRSLTIHKCEYEDKGTYVCDAGDNQTSSSLSVNGKQLCIFRAFYFWRLWHYESITSFMTSLTYLCSCVCVGYHCYAVL</sequence>
<dbReference type="GO" id="GO:0005737">
    <property type="term" value="C:cytoplasm"/>
    <property type="evidence" value="ECO:0007669"/>
    <property type="project" value="UniProtKB-SubCell"/>
</dbReference>
<accession>A0A8C5R414</accession>
<dbReference type="CDD" id="cd00096">
    <property type="entry name" value="Ig"/>
    <property type="match status" value="1"/>
</dbReference>
<dbReference type="GeneTree" id="ENSGT00940000154756"/>
<dbReference type="CDD" id="cd00063">
    <property type="entry name" value="FN3"/>
    <property type="match status" value="1"/>
</dbReference>
<dbReference type="FunFam" id="2.60.40.10:FF:000032">
    <property type="entry name" value="palladin isoform X1"/>
    <property type="match status" value="2"/>
</dbReference>
<feature type="domain" description="Ig-like" evidence="7">
    <location>
        <begin position="1421"/>
        <end position="1493"/>
    </location>
</feature>
<dbReference type="SMART" id="SM00409">
    <property type="entry name" value="IG"/>
    <property type="match status" value="16"/>
</dbReference>
<feature type="domain" description="Ig-like" evidence="7">
    <location>
        <begin position="10"/>
        <end position="98"/>
    </location>
</feature>
<evidence type="ECO:0000256" key="3">
    <source>
        <dbReference type="ARBA" id="ARBA00022553"/>
    </source>
</evidence>
<dbReference type="InterPro" id="IPR013783">
    <property type="entry name" value="Ig-like_fold"/>
</dbReference>
<evidence type="ECO:0000256" key="5">
    <source>
        <dbReference type="ARBA" id="ARBA00023157"/>
    </source>
</evidence>
<feature type="domain" description="Ig-like" evidence="7">
    <location>
        <begin position="112"/>
        <end position="208"/>
    </location>
</feature>
<feature type="domain" description="Ig-like" evidence="7">
    <location>
        <begin position="914"/>
        <end position="983"/>
    </location>
</feature>
<dbReference type="InterPro" id="IPR003599">
    <property type="entry name" value="Ig_sub"/>
</dbReference>
<dbReference type="InterPro" id="IPR013106">
    <property type="entry name" value="Ig_V-set"/>
</dbReference>
<evidence type="ECO:0000313" key="9">
    <source>
        <dbReference type="Ensembl" id="ENSLLEP00000046018.1"/>
    </source>
</evidence>
<dbReference type="FunFam" id="2.60.40.10:FF:000148">
    <property type="entry name" value="titin isoform X1"/>
    <property type="match status" value="1"/>
</dbReference>
<evidence type="ECO:0000256" key="2">
    <source>
        <dbReference type="ARBA" id="ARBA00022490"/>
    </source>
</evidence>
<feature type="domain" description="Ig-like" evidence="7">
    <location>
        <begin position="990"/>
        <end position="1072"/>
    </location>
</feature>
<dbReference type="SMART" id="SM00406">
    <property type="entry name" value="IGv"/>
    <property type="match status" value="8"/>
</dbReference>
<dbReference type="FunFam" id="2.60.40.10:FF:001084">
    <property type="entry name" value="obscurin-like isoform X3"/>
    <property type="match status" value="1"/>
</dbReference>
<dbReference type="InterPro" id="IPR007110">
    <property type="entry name" value="Ig-like_dom"/>
</dbReference>
<feature type="domain" description="Ig-like" evidence="7">
    <location>
        <begin position="1078"/>
        <end position="1168"/>
    </location>
</feature>
<dbReference type="SMART" id="SM00408">
    <property type="entry name" value="IGc2"/>
    <property type="match status" value="13"/>
</dbReference>
<dbReference type="Gene3D" id="2.60.40.10">
    <property type="entry name" value="Immunoglobulins"/>
    <property type="match status" value="19"/>
</dbReference>
<evidence type="ECO:0000259" key="8">
    <source>
        <dbReference type="PROSITE" id="PS50853"/>
    </source>
</evidence>
<dbReference type="FunFam" id="2.60.40.10:FF:000502">
    <property type="entry name" value="obscurin-like protein 1 isoform X2"/>
    <property type="match status" value="1"/>
</dbReference>
<dbReference type="SUPFAM" id="SSF49265">
    <property type="entry name" value="Fibronectin type III"/>
    <property type="match status" value="1"/>
</dbReference>
<proteinExistence type="predicted"/>
<dbReference type="InterPro" id="IPR052385">
    <property type="entry name" value="Obscurin/Obscurin-like_Reg"/>
</dbReference>
<feature type="domain" description="Fibronectin type-III" evidence="8">
    <location>
        <begin position="488"/>
        <end position="584"/>
    </location>
</feature>
<feature type="domain" description="Ig-like" evidence="7">
    <location>
        <begin position="1243"/>
        <end position="1320"/>
    </location>
</feature>
<keyword evidence="5" id="KW-1015">Disulfide bond</keyword>
<dbReference type="InterPro" id="IPR036179">
    <property type="entry name" value="Ig-like_dom_sf"/>
</dbReference>
<feature type="domain" description="Ig-like" evidence="7">
    <location>
        <begin position="731"/>
        <end position="812"/>
    </location>
</feature>
<dbReference type="OrthoDB" id="9355041at2759"/>